<keyword evidence="6" id="KW-1185">Reference proteome</keyword>
<evidence type="ECO:0000259" key="3">
    <source>
        <dbReference type="PROSITE" id="PS51094"/>
    </source>
</evidence>
<evidence type="ECO:0000256" key="1">
    <source>
        <dbReference type="ARBA" id="ARBA00022553"/>
    </source>
</evidence>
<sequence>MIQRRITFYCCSKGLPSYQLHQLKRLADYFRSSVTLLNLRQLRKADIRQPLRMLSLASKPGELCQLVIQGNDAELAHMVLTEFIAEFAKPVIQRRMKNASSSGLLANIQSPLPFDFSFSVHSISTVDAATPKPKVIASLVDRLNQQKVSTGTKKQLVECFMAREKVSATVMGQQIALPHIMHESITLPGMAVLSSNAGIEWGSNRGPVTQMIAMVLPKPPQRPVVMAFAHFSQCLLNDDFCEALTTAKTPAVIHAIILNALSSVESLR</sequence>
<dbReference type="Gene3D" id="3.30.1340.10">
    <property type="entry name" value="HPr-like"/>
    <property type="match status" value="1"/>
</dbReference>
<dbReference type="RefSeq" id="WP_107241294.1">
    <property type="nucleotide sequence ID" value="NZ_PYMJ01000002.1"/>
</dbReference>
<dbReference type="EMBL" id="PYMJ01000002">
    <property type="protein sequence ID" value="PSU50893.1"/>
    <property type="molecule type" value="Genomic_DNA"/>
</dbReference>
<dbReference type="SUPFAM" id="SSF55804">
    <property type="entry name" value="Phoshotransferase/anion transport protein"/>
    <property type="match status" value="1"/>
</dbReference>
<dbReference type="AlphaFoldDB" id="A0A2T3JPB0"/>
<comment type="caution">
    <text evidence="5">The sequence shown here is derived from an EMBL/GenBank/DDBJ whole genome shotgun (WGS) entry which is preliminary data.</text>
</comment>
<gene>
    <name evidence="5" type="ORF">C9J12_02680</name>
</gene>
<reference evidence="5 6" key="1">
    <citation type="submission" date="2018-01" db="EMBL/GenBank/DDBJ databases">
        <title>Whole genome sequencing of Histamine producing bacteria.</title>
        <authorList>
            <person name="Butler K."/>
        </authorList>
    </citation>
    <scope>NUCLEOTIDE SEQUENCE [LARGE SCALE GENOMIC DNA]</scope>
    <source>
        <strain evidence="5 6">JCM 12947</strain>
    </source>
</reference>
<dbReference type="Pfam" id="PF00381">
    <property type="entry name" value="PTS-HPr"/>
    <property type="match status" value="1"/>
</dbReference>
<dbReference type="PANTHER" id="PTHR47738">
    <property type="entry name" value="PTS SYSTEM FRUCTOSE-LIKE EIIA COMPONENT-RELATED"/>
    <property type="match status" value="1"/>
</dbReference>
<keyword evidence="1" id="KW-0597">Phosphoprotein</keyword>
<keyword evidence="2" id="KW-0813">Transport</keyword>
<protein>
    <submittedName>
        <fullName evidence="5">PTS fructose transporter subunit IIA</fullName>
    </submittedName>
</protein>
<evidence type="ECO:0000256" key="2">
    <source>
        <dbReference type="ARBA" id="ARBA00022597"/>
    </source>
</evidence>
<organism evidence="5 6">
    <name type="scientific">Photobacterium frigidiphilum</name>
    <dbReference type="NCBI Taxonomy" id="264736"/>
    <lineage>
        <taxon>Bacteria</taxon>
        <taxon>Pseudomonadati</taxon>
        <taxon>Pseudomonadota</taxon>
        <taxon>Gammaproteobacteria</taxon>
        <taxon>Vibrionales</taxon>
        <taxon>Vibrionaceae</taxon>
        <taxon>Photobacterium</taxon>
    </lineage>
</organism>
<dbReference type="Gene3D" id="3.40.930.10">
    <property type="entry name" value="Mannitol-specific EII, Chain A"/>
    <property type="match status" value="1"/>
</dbReference>
<dbReference type="InterPro" id="IPR035895">
    <property type="entry name" value="HPr-like_sf"/>
</dbReference>
<name>A0A2T3JPB0_9GAMM</name>
<evidence type="ECO:0000313" key="5">
    <source>
        <dbReference type="EMBL" id="PSU50893.1"/>
    </source>
</evidence>
<dbReference type="OrthoDB" id="6213484at2"/>
<dbReference type="Pfam" id="PF00359">
    <property type="entry name" value="PTS_EIIA_2"/>
    <property type="match status" value="1"/>
</dbReference>
<evidence type="ECO:0000259" key="4">
    <source>
        <dbReference type="PROSITE" id="PS51350"/>
    </source>
</evidence>
<proteinExistence type="predicted"/>
<evidence type="ECO:0000313" key="6">
    <source>
        <dbReference type="Proteomes" id="UP000240987"/>
    </source>
</evidence>
<dbReference type="InterPro" id="IPR016910">
    <property type="entry name" value="UCP029195_PTS_EIIA2"/>
</dbReference>
<accession>A0A2T3JPB0</accession>
<dbReference type="Proteomes" id="UP000240987">
    <property type="component" value="Unassembled WGS sequence"/>
</dbReference>
<dbReference type="PROSITE" id="PS51094">
    <property type="entry name" value="PTS_EIIA_TYPE_2"/>
    <property type="match status" value="1"/>
</dbReference>
<dbReference type="PIRSF" id="PIRSF029195">
    <property type="entry name" value="UCP029195_PTS_EIIA2"/>
    <property type="match status" value="1"/>
</dbReference>
<feature type="domain" description="HPr" evidence="4">
    <location>
        <begin position="1"/>
        <end position="90"/>
    </location>
</feature>
<keyword evidence="2" id="KW-0762">Sugar transport</keyword>
<dbReference type="PROSITE" id="PS51350">
    <property type="entry name" value="PTS_HPR_DOM"/>
    <property type="match status" value="1"/>
</dbReference>
<dbReference type="InterPro" id="IPR000032">
    <property type="entry name" value="HPr-like"/>
</dbReference>
<dbReference type="SUPFAM" id="SSF55594">
    <property type="entry name" value="HPr-like"/>
    <property type="match status" value="1"/>
</dbReference>
<feature type="domain" description="PTS EIIA type-2" evidence="3">
    <location>
        <begin position="116"/>
        <end position="260"/>
    </location>
</feature>
<dbReference type="InterPro" id="IPR016152">
    <property type="entry name" value="PTrfase/Anion_transptr"/>
</dbReference>
<dbReference type="InterPro" id="IPR002178">
    <property type="entry name" value="PTS_EIIA_type-2_dom"/>
</dbReference>
<dbReference type="InterPro" id="IPR051541">
    <property type="entry name" value="PTS_SugarTrans_NitroReg"/>
</dbReference>